<feature type="region of interest" description="Disordered" evidence="9">
    <location>
        <begin position="20"/>
        <end position="40"/>
    </location>
</feature>
<evidence type="ECO:0000313" key="13">
    <source>
        <dbReference type="Proteomes" id="UP000295129"/>
    </source>
</evidence>
<evidence type="ECO:0000256" key="4">
    <source>
        <dbReference type="ARBA" id="ARBA00023139"/>
    </source>
</evidence>
<dbReference type="InterPro" id="IPR006665">
    <property type="entry name" value="OmpA-like"/>
</dbReference>
<comment type="subunit">
    <text evidence="8">The Tol-Pal system is composed of five core proteins: the inner membrane proteins TolA, TolQ and TolR, the periplasmic protein TolB and the outer membrane protein Pal. They form a network linking the inner and outer membranes and the peptidoglycan layer.</text>
</comment>
<evidence type="ECO:0000256" key="8">
    <source>
        <dbReference type="HAMAP-Rule" id="MF_02204"/>
    </source>
</evidence>
<name>A0A4R6E123_9RHOO</name>
<dbReference type="Proteomes" id="UP000295129">
    <property type="component" value="Unassembled WGS sequence"/>
</dbReference>
<dbReference type="PROSITE" id="PS51123">
    <property type="entry name" value="OMPA_2"/>
    <property type="match status" value="1"/>
</dbReference>
<dbReference type="GO" id="GO:0051301">
    <property type="term" value="P:cell division"/>
    <property type="evidence" value="ECO:0007669"/>
    <property type="project" value="UniProtKB-UniRule"/>
</dbReference>
<evidence type="ECO:0000256" key="10">
    <source>
        <dbReference type="SAM" id="SignalP"/>
    </source>
</evidence>
<dbReference type="InterPro" id="IPR050330">
    <property type="entry name" value="Bact_OuterMem_StrucFunc"/>
</dbReference>
<evidence type="ECO:0000256" key="1">
    <source>
        <dbReference type="ARBA" id="ARBA00022618"/>
    </source>
</evidence>
<proteinExistence type="inferred from homology"/>
<evidence type="ECO:0000313" key="12">
    <source>
        <dbReference type="EMBL" id="TDN51401.1"/>
    </source>
</evidence>
<keyword evidence="1 8" id="KW-0132">Cell division</keyword>
<dbReference type="GO" id="GO:0009279">
    <property type="term" value="C:cell outer membrane"/>
    <property type="evidence" value="ECO:0007669"/>
    <property type="project" value="UniProtKB-SubCell"/>
</dbReference>
<dbReference type="PANTHER" id="PTHR30329">
    <property type="entry name" value="STATOR ELEMENT OF FLAGELLAR MOTOR COMPLEX"/>
    <property type="match status" value="1"/>
</dbReference>
<gene>
    <name evidence="8" type="primary">pal</name>
    <name evidence="12" type="ORF">C7389_107135</name>
</gene>
<organism evidence="12 13">
    <name type="scientific">Azoarcus indigens</name>
    <dbReference type="NCBI Taxonomy" id="29545"/>
    <lineage>
        <taxon>Bacteria</taxon>
        <taxon>Pseudomonadati</taxon>
        <taxon>Pseudomonadota</taxon>
        <taxon>Betaproteobacteria</taxon>
        <taxon>Rhodocyclales</taxon>
        <taxon>Zoogloeaceae</taxon>
        <taxon>Azoarcus</taxon>
    </lineage>
</organism>
<dbReference type="InterPro" id="IPR006664">
    <property type="entry name" value="OMP_bac"/>
</dbReference>
<protein>
    <recommendedName>
        <fullName evidence="8">Peptidoglycan-associated lipoprotein</fullName>
        <shortName evidence="8">PAL</shortName>
    </recommendedName>
</protein>
<comment type="subcellular location">
    <subcellularLocation>
        <location evidence="8">Cell outer membrane</location>
        <topology evidence="8">Lipid-anchor</topology>
    </subcellularLocation>
</comment>
<dbReference type="EMBL" id="SNVV01000007">
    <property type="protein sequence ID" value="TDN51401.1"/>
    <property type="molecule type" value="Genomic_DNA"/>
</dbReference>
<dbReference type="InterPro" id="IPR039001">
    <property type="entry name" value="Pal"/>
</dbReference>
<dbReference type="PROSITE" id="PS51257">
    <property type="entry name" value="PROKAR_LIPOPROTEIN"/>
    <property type="match status" value="1"/>
</dbReference>
<dbReference type="PRINTS" id="PR01021">
    <property type="entry name" value="OMPADOMAIN"/>
</dbReference>
<keyword evidence="2 8" id="KW-0732">Signal</keyword>
<keyword evidence="4 8" id="KW-0564">Palmitate</keyword>
<keyword evidence="5 8" id="KW-0998">Cell outer membrane</keyword>
<keyword evidence="13" id="KW-1185">Reference proteome</keyword>
<dbReference type="NCBIfam" id="TIGR02802">
    <property type="entry name" value="Pal_lipo"/>
    <property type="match status" value="1"/>
</dbReference>
<evidence type="ECO:0000256" key="7">
    <source>
        <dbReference type="ARBA" id="ARBA00023306"/>
    </source>
</evidence>
<comment type="caution">
    <text evidence="12">The sequence shown here is derived from an EMBL/GenBank/DDBJ whole genome shotgun (WGS) entry which is preliminary data.</text>
</comment>
<feature type="chain" id="PRO_5020972027" description="Peptidoglycan-associated lipoprotein" evidence="10">
    <location>
        <begin position="22"/>
        <end position="174"/>
    </location>
</feature>
<dbReference type="OrthoDB" id="9809164at2"/>
<dbReference type="SUPFAM" id="SSF103088">
    <property type="entry name" value="OmpA-like"/>
    <property type="match status" value="1"/>
</dbReference>
<evidence type="ECO:0000256" key="2">
    <source>
        <dbReference type="ARBA" id="ARBA00022729"/>
    </source>
</evidence>
<feature type="domain" description="OmpA-like" evidence="11">
    <location>
        <begin position="57"/>
        <end position="174"/>
    </location>
</feature>
<comment type="similarity">
    <text evidence="8">Belongs to the Pal lipoprotein family.</text>
</comment>
<dbReference type="AlphaFoldDB" id="A0A4R6E123"/>
<accession>A0A4R6E123</accession>
<reference evidence="12 13" key="1">
    <citation type="submission" date="2019-03" db="EMBL/GenBank/DDBJ databases">
        <title>Genomic Encyclopedia of Type Strains, Phase IV (KMG-IV): sequencing the most valuable type-strain genomes for metagenomic binning, comparative biology and taxonomic classification.</title>
        <authorList>
            <person name="Goeker M."/>
        </authorList>
    </citation>
    <scope>NUCLEOTIDE SEQUENCE [LARGE SCALE GENOMIC DNA]</scope>
    <source>
        <strain evidence="12 13">DSM 12121</strain>
    </source>
</reference>
<dbReference type="InterPro" id="IPR014169">
    <property type="entry name" value="Pal_lipo_C"/>
</dbReference>
<dbReference type="CDD" id="cd07185">
    <property type="entry name" value="OmpA_C-like"/>
    <property type="match status" value="1"/>
</dbReference>
<dbReference type="Gene3D" id="3.30.1330.60">
    <property type="entry name" value="OmpA-like domain"/>
    <property type="match status" value="1"/>
</dbReference>
<evidence type="ECO:0000256" key="6">
    <source>
        <dbReference type="ARBA" id="ARBA00023288"/>
    </source>
</evidence>
<dbReference type="RefSeq" id="WP_133590944.1">
    <property type="nucleotide sequence ID" value="NZ_SNVV01000007.1"/>
</dbReference>
<evidence type="ECO:0000256" key="9">
    <source>
        <dbReference type="SAM" id="MobiDB-lite"/>
    </source>
</evidence>
<dbReference type="HAMAP" id="MF_02204">
    <property type="entry name" value="Pal"/>
    <property type="match status" value="1"/>
</dbReference>
<dbReference type="PANTHER" id="PTHR30329:SF21">
    <property type="entry name" value="LIPOPROTEIN YIAD-RELATED"/>
    <property type="match status" value="1"/>
</dbReference>
<evidence type="ECO:0000256" key="5">
    <source>
        <dbReference type="ARBA" id="ARBA00023237"/>
    </source>
</evidence>
<dbReference type="InterPro" id="IPR036737">
    <property type="entry name" value="OmpA-like_sf"/>
</dbReference>
<feature type="signal peptide" evidence="10">
    <location>
        <begin position="1"/>
        <end position="21"/>
    </location>
</feature>
<evidence type="ECO:0000256" key="3">
    <source>
        <dbReference type="ARBA" id="ARBA00023136"/>
    </source>
</evidence>
<comment type="function">
    <text evidence="8">Part of the Tol-Pal system, which plays a role in outer membrane invagination during cell division and is important for maintaining outer membrane integrity.</text>
</comment>
<keyword evidence="7 8" id="KW-0131">Cell cycle</keyword>
<evidence type="ECO:0000259" key="11">
    <source>
        <dbReference type="PROSITE" id="PS51123"/>
    </source>
</evidence>
<keyword evidence="3 8" id="KW-0472">Membrane</keyword>
<sequence>MKQLVLPALLAALLAACSSTGGPEQTGAKVEDRAGSGSGVATVTAPPLSGSGIAALTDPNNILSKRSVFFDFDSFVIKAEAKPLVEAHARFLVQNPQMRILIQGNTDERGSREYNLALGQKRADAVKQALQLLGAKEGQIESVSLGEEKPRCTESTEACFAQNRRSDILYSGEF</sequence>
<keyword evidence="6 8" id="KW-0449">Lipoprotein</keyword>
<dbReference type="Pfam" id="PF00691">
    <property type="entry name" value="OmpA"/>
    <property type="match status" value="1"/>
</dbReference>